<proteinExistence type="predicted"/>
<keyword evidence="2" id="KW-1185">Reference proteome</keyword>
<evidence type="ECO:0000313" key="1">
    <source>
        <dbReference type="EMBL" id="MEQ2285141.1"/>
    </source>
</evidence>
<evidence type="ECO:0008006" key="3">
    <source>
        <dbReference type="Google" id="ProtNLM"/>
    </source>
</evidence>
<comment type="caution">
    <text evidence="1">The sequence shown here is derived from an EMBL/GenBank/DDBJ whole genome shotgun (WGS) entry which is preliminary data.</text>
</comment>
<accession>A0ABV0XUL1</accession>
<name>A0ABV0XUL1_9TELE</name>
<organism evidence="1 2">
    <name type="scientific">Ameca splendens</name>
    <dbReference type="NCBI Taxonomy" id="208324"/>
    <lineage>
        <taxon>Eukaryota</taxon>
        <taxon>Metazoa</taxon>
        <taxon>Chordata</taxon>
        <taxon>Craniata</taxon>
        <taxon>Vertebrata</taxon>
        <taxon>Euteleostomi</taxon>
        <taxon>Actinopterygii</taxon>
        <taxon>Neopterygii</taxon>
        <taxon>Teleostei</taxon>
        <taxon>Neoteleostei</taxon>
        <taxon>Acanthomorphata</taxon>
        <taxon>Ovalentaria</taxon>
        <taxon>Atherinomorphae</taxon>
        <taxon>Cyprinodontiformes</taxon>
        <taxon>Goodeidae</taxon>
        <taxon>Ameca</taxon>
    </lineage>
</organism>
<protein>
    <recommendedName>
        <fullName evidence="3">Secreted protein</fullName>
    </recommendedName>
</protein>
<dbReference type="Proteomes" id="UP001469553">
    <property type="component" value="Unassembled WGS sequence"/>
</dbReference>
<reference evidence="1 2" key="1">
    <citation type="submission" date="2021-06" db="EMBL/GenBank/DDBJ databases">
        <authorList>
            <person name="Palmer J.M."/>
        </authorList>
    </citation>
    <scope>NUCLEOTIDE SEQUENCE [LARGE SCALE GENOMIC DNA]</scope>
    <source>
        <strain evidence="1 2">AS_MEX2019</strain>
        <tissue evidence="1">Muscle</tissue>
    </source>
</reference>
<gene>
    <name evidence="1" type="ORF">AMECASPLE_028792</name>
</gene>
<evidence type="ECO:0000313" key="2">
    <source>
        <dbReference type="Proteomes" id="UP001469553"/>
    </source>
</evidence>
<sequence>MCSLSYFRLDNWLRVHLLSCLSLLDEATKGATTAFNLLLFFHIKSTPGSVLLCSFCVPALSCQTPSQSCQTAAHTEPGCGSAGGFFLLKIVFLSTVTTCMLCTDRVFKRITKMLLFFLTV</sequence>
<dbReference type="EMBL" id="JAHRIP010012622">
    <property type="protein sequence ID" value="MEQ2285141.1"/>
    <property type="molecule type" value="Genomic_DNA"/>
</dbReference>